<feature type="repeat" description="Solcar" evidence="7">
    <location>
        <begin position="267"/>
        <end position="358"/>
    </location>
</feature>
<keyword evidence="6 7" id="KW-0472">Membrane</keyword>
<evidence type="ECO:0000256" key="2">
    <source>
        <dbReference type="ARBA" id="ARBA00006375"/>
    </source>
</evidence>
<dbReference type="InterPro" id="IPR023395">
    <property type="entry name" value="MCP_dom_sf"/>
</dbReference>
<dbReference type="Proteomes" id="UP000752696">
    <property type="component" value="Unassembled WGS sequence"/>
</dbReference>
<organism evidence="10 11">
    <name type="scientific">Heterotrigona itama</name>
    <dbReference type="NCBI Taxonomy" id="395501"/>
    <lineage>
        <taxon>Eukaryota</taxon>
        <taxon>Metazoa</taxon>
        <taxon>Ecdysozoa</taxon>
        <taxon>Arthropoda</taxon>
        <taxon>Hexapoda</taxon>
        <taxon>Insecta</taxon>
        <taxon>Pterygota</taxon>
        <taxon>Neoptera</taxon>
        <taxon>Endopterygota</taxon>
        <taxon>Hymenoptera</taxon>
        <taxon>Apocrita</taxon>
        <taxon>Aculeata</taxon>
        <taxon>Apoidea</taxon>
        <taxon>Anthophila</taxon>
        <taxon>Apidae</taxon>
        <taxon>Heterotrigona</taxon>
    </lineage>
</organism>
<sequence>KKHGKKVESDGISNTQKVWTSLISGAIAGALAKTTIAPLDRTKINFQISNQPFSANAAIKFLIKTLKTEGLLSLWRGNSATMVRIVPYSAVQFTAHEQWKGILGVNGLEKEKPGLNFLAGSLAGITSQGITYPLDLMRARMAVTQKTEYKTLRQTFVRIYVEEGILAYYRGFNATMLGVIPYAGCSFFTYDLLRNLLAGELFLSDLFYAVTVLTRRKKNRDLYEREWLVYDRKAGYPWGTSGLFPDVGTVLTLIATLVETMYTVTIPGFSTSLIFGAIAGAVGQTSSYPLDIVRRRMQTSAIHGPINSQHYHTISSTITKIYKEEGIMAFYKGLSMNWVKGPIAVGISFATHDTIRDTLRKLIVCQNQKHKKNN</sequence>
<feature type="transmembrane region" description="Helical" evidence="9">
    <location>
        <begin position="235"/>
        <end position="257"/>
    </location>
</feature>
<evidence type="ECO:0000256" key="3">
    <source>
        <dbReference type="ARBA" id="ARBA00022448"/>
    </source>
</evidence>
<feature type="transmembrane region" description="Helical" evidence="9">
    <location>
        <begin position="196"/>
        <end position="214"/>
    </location>
</feature>
<evidence type="ECO:0000256" key="5">
    <source>
        <dbReference type="ARBA" id="ARBA00022737"/>
    </source>
</evidence>
<feature type="repeat" description="Solcar" evidence="7">
    <location>
        <begin position="16"/>
        <end position="102"/>
    </location>
</feature>
<dbReference type="Gene3D" id="1.50.40.10">
    <property type="entry name" value="Mitochondrial carrier domain"/>
    <property type="match status" value="1"/>
</dbReference>
<dbReference type="OrthoDB" id="270584at2759"/>
<comment type="similarity">
    <text evidence="2 8">Belongs to the mitochondrial carrier (TC 2.A.29) family.</text>
</comment>
<dbReference type="PANTHER" id="PTHR24089">
    <property type="entry name" value="SOLUTE CARRIER FAMILY 25"/>
    <property type="match status" value="1"/>
</dbReference>
<feature type="transmembrane region" description="Helical" evidence="9">
    <location>
        <begin position="269"/>
        <end position="290"/>
    </location>
</feature>
<dbReference type="GO" id="GO:0016020">
    <property type="term" value="C:membrane"/>
    <property type="evidence" value="ECO:0007669"/>
    <property type="project" value="UniProtKB-SubCell"/>
</dbReference>
<evidence type="ECO:0008006" key="12">
    <source>
        <dbReference type="Google" id="ProtNLM"/>
    </source>
</evidence>
<dbReference type="PRINTS" id="PR00926">
    <property type="entry name" value="MITOCARRIER"/>
</dbReference>
<dbReference type="SUPFAM" id="SSF103506">
    <property type="entry name" value="Mitochondrial carrier"/>
    <property type="match status" value="1"/>
</dbReference>
<reference evidence="10" key="1">
    <citation type="submission" date="2020-07" db="EMBL/GenBank/DDBJ databases">
        <authorList>
            <person name="Nazaruddin N."/>
        </authorList>
    </citation>
    <scope>NUCLEOTIDE SEQUENCE</scope>
</reference>
<evidence type="ECO:0000256" key="9">
    <source>
        <dbReference type="SAM" id="Phobius"/>
    </source>
</evidence>
<dbReference type="InterPro" id="IPR002067">
    <property type="entry name" value="MCP"/>
</dbReference>
<evidence type="ECO:0000256" key="8">
    <source>
        <dbReference type="RuleBase" id="RU000488"/>
    </source>
</evidence>
<comment type="caution">
    <text evidence="10">The sequence shown here is derived from an EMBL/GenBank/DDBJ whole genome shotgun (WGS) entry which is preliminary data.</text>
</comment>
<feature type="repeat" description="Solcar" evidence="7">
    <location>
        <begin position="111"/>
        <end position="196"/>
    </location>
</feature>
<dbReference type="EMBL" id="CAJDYZ010012019">
    <property type="protein sequence ID" value="CAD1480473.1"/>
    <property type="molecule type" value="Genomic_DNA"/>
</dbReference>
<evidence type="ECO:0000256" key="7">
    <source>
        <dbReference type="PROSITE-ProRule" id="PRU00282"/>
    </source>
</evidence>
<comment type="subcellular location">
    <subcellularLocation>
        <location evidence="1">Membrane</location>
        <topology evidence="1">Multi-pass membrane protein</topology>
    </subcellularLocation>
</comment>
<feature type="transmembrane region" description="Helical" evidence="9">
    <location>
        <begin position="167"/>
        <end position="190"/>
    </location>
</feature>
<proteinExistence type="inferred from homology"/>
<evidence type="ECO:0000313" key="10">
    <source>
        <dbReference type="EMBL" id="CAD1480473.1"/>
    </source>
</evidence>
<keyword evidence="4 7" id="KW-0812">Transmembrane</keyword>
<gene>
    <name evidence="10" type="ORF">MHI_LOCUS938740</name>
</gene>
<keyword evidence="11" id="KW-1185">Reference proteome</keyword>
<dbReference type="Pfam" id="PF00153">
    <property type="entry name" value="Mito_carr"/>
    <property type="match status" value="3"/>
</dbReference>
<accession>A0A6V7HHX6</accession>
<dbReference type="InterPro" id="IPR018108">
    <property type="entry name" value="MCP_transmembrane"/>
</dbReference>
<dbReference type="GO" id="GO:0055085">
    <property type="term" value="P:transmembrane transport"/>
    <property type="evidence" value="ECO:0007669"/>
    <property type="project" value="InterPro"/>
</dbReference>
<evidence type="ECO:0000256" key="6">
    <source>
        <dbReference type="ARBA" id="ARBA00023136"/>
    </source>
</evidence>
<evidence type="ECO:0000256" key="1">
    <source>
        <dbReference type="ARBA" id="ARBA00004141"/>
    </source>
</evidence>
<evidence type="ECO:0000313" key="11">
    <source>
        <dbReference type="Proteomes" id="UP000752696"/>
    </source>
</evidence>
<keyword evidence="9" id="KW-1133">Transmembrane helix</keyword>
<keyword evidence="3 8" id="KW-0813">Transport</keyword>
<protein>
    <recommendedName>
        <fullName evidence="12">Solute carrier family 25 member 42</fullName>
    </recommendedName>
</protein>
<dbReference type="PROSITE" id="PS50920">
    <property type="entry name" value="SOLCAR"/>
    <property type="match status" value="3"/>
</dbReference>
<name>A0A6V7HHX6_9HYME</name>
<dbReference type="AlphaFoldDB" id="A0A6V7HHX6"/>
<keyword evidence="5" id="KW-0677">Repeat</keyword>
<feature type="non-terminal residue" evidence="10">
    <location>
        <position position="374"/>
    </location>
</feature>
<evidence type="ECO:0000256" key="4">
    <source>
        <dbReference type="ARBA" id="ARBA00022692"/>
    </source>
</evidence>